<feature type="binding site" evidence="15">
    <location>
        <position position="91"/>
    </location>
    <ligand>
        <name>DNA</name>
        <dbReference type="ChEBI" id="CHEBI:16991"/>
    </ligand>
</feature>
<feature type="active site" description="Proton donor; for delta-elimination activity" evidence="15">
    <location>
        <position position="261"/>
    </location>
</feature>
<proteinExistence type="inferred from homology"/>
<dbReference type="PANTHER" id="PTHR22993">
    <property type="entry name" value="FORMAMIDOPYRIMIDINE-DNA GLYCOSYLASE"/>
    <property type="match status" value="1"/>
</dbReference>
<evidence type="ECO:0000256" key="4">
    <source>
        <dbReference type="ARBA" id="ARBA00022723"/>
    </source>
</evidence>
<evidence type="ECO:0000256" key="15">
    <source>
        <dbReference type="HAMAP-Rule" id="MF_00103"/>
    </source>
</evidence>
<comment type="function">
    <text evidence="15">Involved in base excision repair of DNA damaged by oxidation or by mutagenic agents. Acts as DNA glycosylase that recognizes and removes damaged bases. Has a preference for oxidized purines, such as 7,8-dihydro-8-oxoguanine (8-oxoG). Has AP (apurinic/apyrimidinic) lyase activity and introduces nicks in the DNA strand. Cleaves the DNA backbone by beta-delta elimination to generate a single-strand break at the site of the removed base with both 3'- and 5'-phosphates.</text>
</comment>
<dbReference type="GO" id="GO:0003684">
    <property type="term" value="F:damaged DNA binding"/>
    <property type="evidence" value="ECO:0007669"/>
    <property type="project" value="InterPro"/>
</dbReference>
<keyword evidence="10 15" id="KW-0234">DNA repair</keyword>
<dbReference type="Pfam" id="PF06827">
    <property type="entry name" value="zf-FPG_IleRS"/>
    <property type="match status" value="1"/>
</dbReference>
<dbReference type="SUPFAM" id="SSF81624">
    <property type="entry name" value="N-terminal domain of MutM-like DNA repair proteins"/>
    <property type="match status" value="1"/>
</dbReference>
<dbReference type="PROSITE" id="PS51066">
    <property type="entry name" value="ZF_FPG_2"/>
    <property type="match status" value="1"/>
</dbReference>
<organism evidence="18 19">
    <name type="scientific">Pseudogulbenkiania subflava DSM 22618</name>
    <dbReference type="NCBI Taxonomy" id="1123014"/>
    <lineage>
        <taxon>Bacteria</taxon>
        <taxon>Pseudomonadati</taxon>
        <taxon>Pseudomonadota</taxon>
        <taxon>Betaproteobacteria</taxon>
        <taxon>Neisseriales</taxon>
        <taxon>Chromobacteriaceae</taxon>
        <taxon>Pseudogulbenkiania</taxon>
    </lineage>
</organism>
<reference evidence="19" key="1">
    <citation type="submission" date="2017-04" db="EMBL/GenBank/DDBJ databases">
        <authorList>
            <person name="Varghese N."/>
            <person name="Submissions S."/>
        </authorList>
    </citation>
    <scope>NUCLEOTIDE SEQUENCE [LARGE SCALE GENOMIC DNA]</scope>
    <source>
        <strain evidence="19">DSM 22618</strain>
    </source>
</reference>
<dbReference type="NCBIfam" id="NF002211">
    <property type="entry name" value="PRK01103.1"/>
    <property type="match status" value="1"/>
</dbReference>
<feature type="active site" description="Proton donor" evidence="15">
    <location>
        <position position="3"/>
    </location>
</feature>
<feature type="domain" description="FPG-type" evidence="16">
    <location>
        <begin position="237"/>
        <end position="271"/>
    </location>
</feature>
<protein>
    <recommendedName>
        <fullName evidence="15">Formamidopyrimidine-DNA glycosylase</fullName>
        <shortName evidence="15">Fapy-DNA glycosylase</shortName>
        <ecNumber evidence="15">3.2.2.23</ecNumber>
    </recommendedName>
    <alternativeName>
        <fullName evidence="15">DNA-(apurinic or apyrimidinic site) lyase MutM</fullName>
        <shortName evidence="15">AP lyase MutM</shortName>
        <ecNumber evidence="15">4.2.99.18</ecNumber>
    </alternativeName>
</protein>
<dbReference type="GO" id="GO:0140078">
    <property type="term" value="F:class I DNA-(apurinic or apyrimidinic site) endonuclease activity"/>
    <property type="evidence" value="ECO:0007669"/>
    <property type="project" value="UniProtKB-EC"/>
</dbReference>
<dbReference type="PROSITE" id="PS01242">
    <property type="entry name" value="ZF_FPG_1"/>
    <property type="match status" value="1"/>
</dbReference>
<evidence type="ECO:0000256" key="8">
    <source>
        <dbReference type="ARBA" id="ARBA00022833"/>
    </source>
</evidence>
<feature type="active site" description="Schiff-base intermediate with DNA" evidence="15">
    <location>
        <position position="2"/>
    </location>
</feature>
<dbReference type="CDD" id="cd08966">
    <property type="entry name" value="EcFpg-like_N"/>
    <property type="match status" value="1"/>
</dbReference>
<comment type="similarity">
    <text evidence="2 15">Belongs to the FPG family.</text>
</comment>
<keyword evidence="11 15" id="KW-0456">Lyase</keyword>
<evidence type="ECO:0000256" key="1">
    <source>
        <dbReference type="ARBA" id="ARBA00001668"/>
    </source>
</evidence>
<feature type="binding site" evidence="15">
    <location>
        <position position="152"/>
    </location>
    <ligand>
        <name>DNA</name>
        <dbReference type="ChEBI" id="CHEBI:16991"/>
    </ligand>
</feature>
<keyword evidence="5 15" id="KW-0227">DNA damage</keyword>
<sequence>MPELPEVETTRRGVEPHLTGATVTDVVVREGRLRWPVPPALAATLSGLPVLAVRRRAKYLLLEFASGTLLVHLGMSGSLRLVAADTPPQKHDHIDLILDGRTALRYRDPRRFGAMLWHVGPVEFHPLLAELGPEPLGDAFDADTLYRASRGRTTSIKQLLMDNHVVVGVGNIYANESLFEAGIRPGRAARRLTHADCERLAVAIKSILARAIEAGGSTLRDFVGASGQPGYFQQTYAVYGRAEEPCHTCGSLIRQIRQGQRSSYYCPHCQPW</sequence>
<dbReference type="PROSITE" id="PS51068">
    <property type="entry name" value="FPG_CAT"/>
    <property type="match status" value="1"/>
</dbReference>
<evidence type="ECO:0000256" key="12">
    <source>
        <dbReference type="ARBA" id="ARBA00023268"/>
    </source>
</evidence>
<dbReference type="InterPro" id="IPR020629">
    <property type="entry name" value="FPG_Glyclase"/>
</dbReference>
<dbReference type="Gene3D" id="1.10.8.50">
    <property type="match status" value="1"/>
</dbReference>
<keyword evidence="13 15" id="KW-0326">Glycosidase</keyword>
<comment type="catalytic activity">
    <reaction evidence="14 15">
        <text>2'-deoxyribonucleotide-(2'-deoxyribose 5'-phosphate)-2'-deoxyribonucleotide-DNA = a 3'-end 2'-deoxyribonucleotide-(2,3-dehydro-2,3-deoxyribose 5'-phosphate)-DNA + a 5'-end 5'-phospho-2'-deoxyribonucleoside-DNA + H(+)</text>
        <dbReference type="Rhea" id="RHEA:66592"/>
        <dbReference type="Rhea" id="RHEA-COMP:13180"/>
        <dbReference type="Rhea" id="RHEA-COMP:16897"/>
        <dbReference type="Rhea" id="RHEA-COMP:17067"/>
        <dbReference type="ChEBI" id="CHEBI:15378"/>
        <dbReference type="ChEBI" id="CHEBI:136412"/>
        <dbReference type="ChEBI" id="CHEBI:157695"/>
        <dbReference type="ChEBI" id="CHEBI:167181"/>
        <dbReference type="EC" id="4.2.99.18"/>
    </reaction>
</comment>
<evidence type="ECO:0000256" key="7">
    <source>
        <dbReference type="ARBA" id="ARBA00022801"/>
    </source>
</evidence>
<comment type="catalytic activity">
    <reaction evidence="1 15">
        <text>Hydrolysis of DNA containing ring-opened 7-methylguanine residues, releasing 2,6-diamino-4-hydroxy-5-(N-methyl)formamidopyrimidine.</text>
        <dbReference type="EC" id="3.2.2.23"/>
    </reaction>
</comment>
<dbReference type="InterPro" id="IPR012319">
    <property type="entry name" value="FPG_cat"/>
</dbReference>
<evidence type="ECO:0000256" key="3">
    <source>
        <dbReference type="ARBA" id="ARBA00011245"/>
    </source>
</evidence>
<dbReference type="GO" id="GO:0034039">
    <property type="term" value="F:8-oxo-7,8-dihydroguanine DNA N-glycosylase activity"/>
    <property type="evidence" value="ECO:0007669"/>
    <property type="project" value="TreeGrafter"/>
</dbReference>
<dbReference type="InterPro" id="IPR010663">
    <property type="entry name" value="Znf_FPG/IleRS"/>
</dbReference>
<feature type="binding site" evidence="15">
    <location>
        <position position="110"/>
    </location>
    <ligand>
        <name>DNA</name>
        <dbReference type="ChEBI" id="CHEBI:16991"/>
    </ligand>
</feature>
<dbReference type="SUPFAM" id="SSF46946">
    <property type="entry name" value="S13-like H2TH domain"/>
    <property type="match status" value="1"/>
</dbReference>
<dbReference type="STRING" id="1123014.SAMN02745746_00672"/>
<dbReference type="PANTHER" id="PTHR22993:SF9">
    <property type="entry name" value="FORMAMIDOPYRIMIDINE-DNA GLYCOSYLASE"/>
    <property type="match status" value="1"/>
</dbReference>
<evidence type="ECO:0000256" key="10">
    <source>
        <dbReference type="ARBA" id="ARBA00023204"/>
    </source>
</evidence>
<dbReference type="GO" id="GO:0006284">
    <property type="term" value="P:base-excision repair"/>
    <property type="evidence" value="ECO:0007669"/>
    <property type="project" value="InterPro"/>
</dbReference>
<dbReference type="RefSeq" id="WP_085275028.1">
    <property type="nucleotide sequence ID" value="NZ_FXAG01000003.1"/>
</dbReference>
<evidence type="ECO:0000256" key="14">
    <source>
        <dbReference type="ARBA" id="ARBA00044632"/>
    </source>
</evidence>
<dbReference type="InterPro" id="IPR000214">
    <property type="entry name" value="Znf_DNA_glyclase/AP_lyase"/>
</dbReference>
<evidence type="ECO:0000256" key="5">
    <source>
        <dbReference type="ARBA" id="ARBA00022763"/>
    </source>
</evidence>
<dbReference type="Pfam" id="PF06831">
    <property type="entry name" value="H2TH"/>
    <property type="match status" value="1"/>
</dbReference>
<dbReference type="InterPro" id="IPR015886">
    <property type="entry name" value="H2TH_FPG"/>
</dbReference>
<dbReference type="SUPFAM" id="SSF57716">
    <property type="entry name" value="Glucocorticoid receptor-like (DNA-binding domain)"/>
    <property type="match status" value="1"/>
</dbReference>
<feature type="domain" description="Formamidopyrimidine-DNA glycosylase catalytic" evidence="17">
    <location>
        <begin position="2"/>
        <end position="113"/>
    </location>
</feature>
<evidence type="ECO:0000256" key="9">
    <source>
        <dbReference type="ARBA" id="ARBA00023125"/>
    </source>
</evidence>
<dbReference type="InterPro" id="IPR015887">
    <property type="entry name" value="DNA_glyclase_Znf_dom_DNA_BS"/>
</dbReference>
<dbReference type="InterPro" id="IPR010979">
    <property type="entry name" value="Ribosomal_uS13-like_H2TH"/>
</dbReference>
<comment type="cofactor">
    <cofactor evidence="15">
        <name>Zn(2+)</name>
        <dbReference type="ChEBI" id="CHEBI:29105"/>
    </cofactor>
    <text evidence="15">Binds 1 zinc ion per subunit.</text>
</comment>
<comment type="subunit">
    <text evidence="3 15">Monomer.</text>
</comment>
<keyword evidence="8 15" id="KW-0862">Zinc</keyword>
<dbReference type="SMART" id="SM00898">
    <property type="entry name" value="Fapy_DNA_glyco"/>
    <property type="match status" value="1"/>
</dbReference>
<evidence type="ECO:0000256" key="2">
    <source>
        <dbReference type="ARBA" id="ARBA00009409"/>
    </source>
</evidence>
<keyword evidence="9 15" id="KW-0238">DNA-binding</keyword>
<name>A0A1Y6BF63_9NEIS</name>
<dbReference type="HAMAP" id="MF_00103">
    <property type="entry name" value="Fapy_DNA_glycosyl"/>
    <property type="match status" value="1"/>
</dbReference>
<accession>A0A1Y6BF63</accession>
<dbReference type="EMBL" id="FXAG01000003">
    <property type="protein sequence ID" value="SMF00857.1"/>
    <property type="molecule type" value="Genomic_DNA"/>
</dbReference>
<keyword evidence="19" id="KW-1185">Reference proteome</keyword>
<dbReference type="FunFam" id="1.10.8.50:FF:000003">
    <property type="entry name" value="Formamidopyrimidine-DNA glycosylase"/>
    <property type="match status" value="1"/>
</dbReference>
<keyword evidence="7 15" id="KW-0378">Hydrolase</keyword>
<dbReference type="SMART" id="SM01232">
    <property type="entry name" value="H2TH"/>
    <property type="match status" value="1"/>
</dbReference>
<dbReference type="NCBIfam" id="TIGR00577">
    <property type="entry name" value="fpg"/>
    <property type="match status" value="1"/>
</dbReference>
<dbReference type="Pfam" id="PF01149">
    <property type="entry name" value="Fapy_DNA_glyco"/>
    <property type="match status" value="1"/>
</dbReference>
<dbReference type="FunFam" id="3.20.190.10:FF:000001">
    <property type="entry name" value="Formamidopyrimidine-DNA glycosylase"/>
    <property type="match status" value="1"/>
</dbReference>
<dbReference type="EC" id="4.2.99.18" evidence="15"/>
<evidence type="ECO:0000256" key="11">
    <source>
        <dbReference type="ARBA" id="ARBA00023239"/>
    </source>
</evidence>
<evidence type="ECO:0000256" key="13">
    <source>
        <dbReference type="ARBA" id="ARBA00023295"/>
    </source>
</evidence>
<gene>
    <name evidence="15" type="primary">mutM</name>
    <name evidence="15" type="synonym">fpg</name>
    <name evidence="18" type="ORF">SAMN02745746_00672</name>
</gene>
<evidence type="ECO:0000313" key="19">
    <source>
        <dbReference type="Proteomes" id="UP000192920"/>
    </source>
</evidence>
<dbReference type="Gene3D" id="3.20.190.10">
    <property type="entry name" value="MutM-like, N-terminal"/>
    <property type="match status" value="1"/>
</dbReference>
<keyword evidence="4 15" id="KW-0479">Metal-binding</keyword>
<evidence type="ECO:0000259" key="17">
    <source>
        <dbReference type="PROSITE" id="PS51068"/>
    </source>
</evidence>
<evidence type="ECO:0000259" key="16">
    <source>
        <dbReference type="PROSITE" id="PS51066"/>
    </source>
</evidence>
<dbReference type="Proteomes" id="UP000192920">
    <property type="component" value="Unassembled WGS sequence"/>
</dbReference>
<dbReference type="AlphaFoldDB" id="A0A1Y6BF63"/>
<feature type="active site" description="Proton donor; for beta-elimination activity" evidence="15">
    <location>
        <position position="58"/>
    </location>
</feature>
<dbReference type="EC" id="3.2.2.23" evidence="15"/>
<keyword evidence="12 15" id="KW-0511">Multifunctional enzyme</keyword>
<dbReference type="GO" id="GO:0008270">
    <property type="term" value="F:zinc ion binding"/>
    <property type="evidence" value="ECO:0007669"/>
    <property type="project" value="UniProtKB-UniRule"/>
</dbReference>
<evidence type="ECO:0000313" key="18">
    <source>
        <dbReference type="EMBL" id="SMF00857.1"/>
    </source>
</evidence>
<keyword evidence="6 15" id="KW-0863">Zinc-finger</keyword>
<evidence type="ECO:0000256" key="6">
    <source>
        <dbReference type="ARBA" id="ARBA00022771"/>
    </source>
</evidence>
<dbReference type="InterPro" id="IPR035937">
    <property type="entry name" value="FPG_N"/>
</dbReference>